<evidence type="ECO:0000313" key="2">
    <source>
        <dbReference type="Proteomes" id="UP000649617"/>
    </source>
</evidence>
<dbReference type="AlphaFoldDB" id="A0A812IST5"/>
<name>A0A812IST5_SYMPI</name>
<gene>
    <name evidence="1" type="ORF">SPIL2461_LOCUS337</name>
</gene>
<dbReference type="Proteomes" id="UP000649617">
    <property type="component" value="Unassembled WGS sequence"/>
</dbReference>
<evidence type="ECO:0000313" key="1">
    <source>
        <dbReference type="EMBL" id="CAE7156321.1"/>
    </source>
</evidence>
<sequence>MRPALFWRRTGQSTLEKISGLQSCVREDCETGCRSATRSIMWGSRTLTSKAATPSGVTMPRAIHPTAALCSGSQGRKAN</sequence>
<organism evidence="1 2">
    <name type="scientific">Symbiodinium pilosum</name>
    <name type="common">Dinoflagellate</name>
    <dbReference type="NCBI Taxonomy" id="2952"/>
    <lineage>
        <taxon>Eukaryota</taxon>
        <taxon>Sar</taxon>
        <taxon>Alveolata</taxon>
        <taxon>Dinophyceae</taxon>
        <taxon>Suessiales</taxon>
        <taxon>Symbiodiniaceae</taxon>
        <taxon>Symbiodinium</taxon>
    </lineage>
</organism>
<accession>A0A812IST5</accession>
<feature type="non-terminal residue" evidence="1">
    <location>
        <position position="1"/>
    </location>
</feature>
<proteinExistence type="predicted"/>
<dbReference type="EMBL" id="CAJNIZ010000226">
    <property type="protein sequence ID" value="CAE7156321.1"/>
    <property type="molecule type" value="Genomic_DNA"/>
</dbReference>
<keyword evidence="2" id="KW-1185">Reference proteome</keyword>
<protein>
    <submittedName>
        <fullName evidence="1">Uncharacterized protein</fullName>
    </submittedName>
</protein>
<comment type="caution">
    <text evidence="1">The sequence shown here is derived from an EMBL/GenBank/DDBJ whole genome shotgun (WGS) entry which is preliminary data.</text>
</comment>
<reference evidence="1" key="1">
    <citation type="submission" date="2021-02" db="EMBL/GenBank/DDBJ databases">
        <authorList>
            <person name="Dougan E. K."/>
            <person name="Rhodes N."/>
            <person name="Thang M."/>
            <person name="Chan C."/>
        </authorList>
    </citation>
    <scope>NUCLEOTIDE SEQUENCE</scope>
</reference>